<keyword evidence="2" id="KW-0812">Transmembrane</keyword>
<comment type="caution">
    <text evidence="4">The sequence shown here is derived from an EMBL/GenBank/DDBJ whole genome shotgun (WGS) entry which is preliminary data.</text>
</comment>
<gene>
    <name evidence="4" type="ORF">QYM36_003109</name>
</gene>
<keyword evidence="1" id="KW-0175">Coiled coil</keyword>
<keyword evidence="2" id="KW-1133">Transmembrane helix</keyword>
<dbReference type="PANTHER" id="PTHR33481">
    <property type="entry name" value="REVERSE TRANSCRIPTASE"/>
    <property type="match status" value="1"/>
</dbReference>
<dbReference type="GO" id="GO:0071897">
    <property type="term" value="P:DNA biosynthetic process"/>
    <property type="evidence" value="ECO:0007669"/>
    <property type="project" value="UniProtKB-ARBA"/>
</dbReference>
<dbReference type="Pfam" id="PF00078">
    <property type="entry name" value="RVT_1"/>
    <property type="match status" value="1"/>
</dbReference>
<dbReference type="CDD" id="cd01650">
    <property type="entry name" value="RT_nLTR_like"/>
    <property type="match status" value="1"/>
</dbReference>
<feature type="coiled-coil region" evidence="1">
    <location>
        <begin position="262"/>
        <end position="296"/>
    </location>
</feature>
<name>A0AA88I2M0_ARTSF</name>
<dbReference type="Proteomes" id="UP001187531">
    <property type="component" value="Unassembled WGS sequence"/>
</dbReference>
<reference evidence="4" key="1">
    <citation type="submission" date="2023-07" db="EMBL/GenBank/DDBJ databases">
        <title>Chromosome-level genome assembly of Artemia franciscana.</title>
        <authorList>
            <person name="Jo E."/>
        </authorList>
    </citation>
    <scope>NUCLEOTIDE SEQUENCE</scope>
    <source>
        <tissue evidence="4">Whole body</tissue>
    </source>
</reference>
<dbReference type="EMBL" id="JAVRJZ010000005">
    <property type="protein sequence ID" value="KAK2722800.1"/>
    <property type="molecule type" value="Genomic_DNA"/>
</dbReference>
<evidence type="ECO:0000313" key="4">
    <source>
        <dbReference type="EMBL" id="KAK2722800.1"/>
    </source>
</evidence>
<dbReference type="InterPro" id="IPR043502">
    <property type="entry name" value="DNA/RNA_pol_sf"/>
</dbReference>
<feature type="non-terminal residue" evidence="4">
    <location>
        <position position="1039"/>
    </location>
</feature>
<proteinExistence type="predicted"/>
<evidence type="ECO:0000256" key="2">
    <source>
        <dbReference type="SAM" id="Phobius"/>
    </source>
</evidence>
<keyword evidence="2" id="KW-0472">Membrane</keyword>
<evidence type="ECO:0000313" key="5">
    <source>
        <dbReference type="Proteomes" id="UP001187531"/>
    </source>
</evidence>
<dbReference type="AlphaFoldDB" id="A0AA88I2M0"/>
<feature type="transmembrane region" description="Helical" evidence="2">
    <location>
        <begin position="56"/>
        <end position="77"/>
    </location>
</feature>
<dbReference type="SUPFAM" id="SSF56672">
    <property type="entry name" value="DNA/RNA polymerases"/>
    <property type="match status" value="1"/>
</dbReference>
<organism evidence="4 5">
    <name type="scientific">Artemia franciscana</name>
    <name type="common">Brine shrimp</name>
    <name type="synonym">Artemia sanfranciscana</name>
    <dbReference type="NCBI Taxonomy" id="6661"/>
    <lineage>
        <taxon>Eukaryota</taxon>
        <taxon>Metazoa</taxon>
        <taxon>Ecdysozoa</taxon>
        <taxon>Arthropoda</taxon>
        <taxon>Crustacea</taxon>
        <taxon>Branchiopoda</taxon>
        <taxon>Anostraca</taxon>
        <taxon>Artemiidae</taxon>
        <taxon>Artemia</taxon>
    </lineage>
</organism>
<keyword evidence="5" id="KW-1185">Reference proteome</keyword>
<dbReference type="PROSITE" id="PS50878">
    <property type="entry name" value="RT_POL"/>
    <property type="match status" value="1"/>
</dbReference>
<sequence length="1039" mass="117737">DRISTFKKAPGTSMFLHWLGGIMAVFYFASFVMLLREVMIHLPLLRHMKRFVMSKVIFGSLVLVIVKIPISIIKALVPEYLPFNFSHSMDVLVPEFSLELLVLQVILPCLLEQVHTRQWLLSVLRWWCIVVGNVLGIKSYLIGDENIRSQQVQSIFGLRRAGASLRMMDRFFDTSPDSCSFRRRTRGLPSAQLDVVDNVLGFKLYCEVVASSQAQAPPPAPVGAEDGPGIFRLGAAHQAFLQRENAIASQPYEKPRFFPVRVQILKNESKSLDSKIVFLENQHEEQKSRCDTIEAKLLEMEVKDRKLNLIIHGLSKEKQQQTVFANVSTLFSSTMEITDKVQILQCYRMSIKEGYVPSLWKKAAIIPILKPQKDPTSPKSYRPIALTSCLCKLMERLIKKKVLPEIEKVVQPEQLGFLPQRSTIDCLVRLENQIKQGFRLGKETLAVFLDMTSAFDRVNIPTLMAKLKKLNISPQIVEWIGNFLTERKIEITLENHSSGFFSAPNNVGLPQGGVLSPLLFLVYCHDINLDTILGCKLYLYADDIAVAASSRDRGCLKASVQKALYYLENWTMENYMSFSTEKSVSVLFSRKNRTNVQPPIVSLAGVDIQHAEKFCYLGVLLDSKLLWTNHIDYLVGNLRSRATFLNAICLSKRGAPYSCVSKLIGATITSKLDYGSMFYKGATKHNLQKLDSAFNQVLRRALGCLKTTPTPALYCELGVTSLQRRRNNLQARYFLKKMGSTNHIVYKECIATWNQDLQFRPRFSPTVYKYSCLMSNAGLPGLVPTPNIDYLSSRFNGIEIKRLVVMLCRQVFTPDFVTEIENFLPEMLNLAEKFAERPIVSENMERAFCEKATLKDKAIFYFNLRKHFIAGIRHILNKCPLEKDGFLEALRFLSPINMKDLRSTADRVALAREIVIGASSDVAQADWLLLPTETGPHEDITQVDNFWSHYSGPVNERGDSKYPELTKLIKAMLTLSPDSADVELGFSSSGRILSEDQVLMSERILDARLMVYDTLELYGGKPEQFVITKELLNPARSAR</sequence>
<evidence type="ECO:0000259" key="3">
    <source>
        <dbReference type="PROSITE" id="PS50878"/>
    </source>
</evidence>
<feature type="domain" description="Reverse transcriptase" evidence="3">
    <location>
        <begin position="349"/>
        <end position="621"/>
    </location>
</feature>
<evidence type="ECO:0000256" key="1">
    <source>
        <dbReference type="SAM" id="Coils"/>
    </source>
</evidence>
<feature type="non-terminal residue" evidence="4">
    <location>
        <position position="1"/>
    </location>
</feature>
<protein>
    <recommendedName>
        <fullName evidence="3">Reverse transcriptase domain-containing protein</fullName>
    </recommendedName>
</protein>
<feature type="transmembrane region" description="Helical" evidence="2">
    <location>
        <begin position="15"/>
        <end position="35"/>
    </location>
</feature>
<dbReference type="PANTHER" id="PTHR33481:SF1">
    <property type="entry name" value="ENDONUCLEASE_EXONUCLEASE_PHOSPHATASE DOMAIN-CONTAINING PROTEIN-RELATED"/>
    <property type="match status" value="1"/>
</dbReference>
<dbReference type="InterPro" id="IPR000477">
    <property type="entry name" value="RT_dom"/>
</dbReference>
<accession>A0AA88I2M0</accession>